<dbReference type="AlphaFoldDB" id="A0A2U8QYD0"/>
<keyword evidence="5" id="KW-1185">Reference proteome</keyword>
<sequence length="476" mass="54769">MKNYFLTLLIGIICLISCKENTETTKFQSKTNPKALKLDTLYSELYDKGNFNGSVLVAENGNVIFEKSYGIADEQTNRKLNDSTIFELASVSKQFTAMGIVQLVKEGKLSYEDDITKYIPELNDYKEITIKNLLNHTGGLPDYMELADKNWDKSKIATNDDILKLFNQVKPKKLFEPNEKWDYSNTGYLILATIIERVSGQKFGQYLHEKIFKPLDMKNTFVYRRRFQPKEIQNYANGYIYSDSLQKKILPDEMGKDFYVVFLDGIVGDGMVNSNPKDLLKWDRALYGNNLINDQDRNLIFSSTMTKDSSQTDYGFGWMIDSTKTYGKIASHSGGWAGYISYIERNLDNDKTIIILQNNSLSSTEIPIKNTRRILYNQEVEKPIKLDNEILKSYAGKYLTDTQKEKEIAFENDKLYVVMSADYKMELVPVSKTKFIVDGWSPEVSYTFILNDNGKVEKYRVIQEAQGINKTANRIK</sequence>
<dbReference type="RefSeq" id="WP_109570446.1">
    <property type="nucleotide sequence ID" value="NZ_CP029463.1"/>
</dbReference>
<accession>A0A2U8QYD0</accession>
<evidence type="ECO:0000256" key="1">
    <source>
        <dbReference type="ARBA" id="ARBA00004370"/>
    </source>
</evidence>
<dbReference type="PANTHER" id="PTHR46825:SF11">
    <property type="entry name" value="PENICILLIN-BINDING PROTEIN 4"/>
    <property type="match status" value="1"/>
</dbReference>
<gene>
    <name evidence="4" type="ORF">DI487_15445</name>
</gene>
<dbReference type="Pfam" id="PF00144">
    <property type="entry name" value="Beta-lactamase"/>
    <property type="match status" value="1"/>
</dbReference>
<dbReference type="GO" id="GO:0016020">
    <property type="term" value="C:membrane"/>
    <property type="evidence" value="ECO:0007669"/>
    <property type="project" value="UniProtKB-SubCell"/>
</dbReference>
<name>A0A2U8QYD0_9FLAO</name>
<evidence type="ECO:0000259" key="3">
    <source>
        <dbReference type="Pfam" id="PF00144"/>
    </source>
</evidence>
<proteinExistence type="predicted"/>
<dbReference type="Proteomes" id="UP000245429">
    <property type="component" value="Chromosome"/>
</dbReference>
<dbReference type="KEGG" id="fse:DI487_15445"/>
<dbReference type="GO" id="GO:0016787">
    <property type="term" value="F:hydrolase activity"/>
    <property type="evidence" value="ECO:0007669"/>
    <property type="project" value="UniProtKB-KW"/>
</dbReference>
<organism evidence="4 5">
    <name type="scientific">Flavobacterium sediminis</name>
    <dbReference type="NCBI Taxonomy" id="2201181"/>
    <lineage>
        <taxon>Bacteria</taxon>
        <taxon>Pseudomonadati</taxon>
        <taxon>Bacteroidota</taxon>
        <taxon>Flavobacteriia</taxon>
        <taxon>Flavobacteriales</taxon>
        <taxon>Flavobacteriaceae</taxon>
        <taxon>Flavobacterium</taxon>
    </lineage>
</organism>
<dbReference type="PANTHER" id="PTHR46825">
    <property type="entry name" value="D-ALANYL-D-ALANINE-CARBOXYPEPTIDASE/ENDOPEPTIDASE AMPH"/>
    <property type="match status" value="1"/>
</dbReference>
<dbReference type="InterPro" id="IPR001466">
    <property type="entry name" value="Beta-lactam-related"/>
</dbReference>
<evidence type="ECO:0000313" key="4">
    <source>
        <dbReference type="EMBL" id="AWM15108.1"/>
    </source>
</evidence>
<reference evidence="4 5" key="1">
    <citation type="submission" date="2018-05" db="EMBL/GenBank/DDBJ databases">
        <title>Flavobacterium sp. MEBiC07310.</title>
        <authorList>
            <person name="Baek K."/>
        </authorList>
    </citation>
    <scope>NUCLEOTIDE SEQUENCE [LARGE SCALE GENOMIC DNA]</scope>
    <source>
        <strain evidence="4 5">MEBiC07310</strain>
    </source>
</reference>
<dbReference type="OrthoDB" id="9793489at2"/>
<comment type="subcellular location">
    <subcellularLocation>
        <location evidence="1">Membrane</location>
    </subcellularLocation>
</comment>
<dbReference type="EMBL" id="CP029463">
    <property type="protein sequence ID" value="AWM15108.1"/>
    <property type="molecule type" value="Genomic_DNA"/>
</dbReference>
<dbReference type="InterPro" id="IPR012338">
    <property type="entry name" value="Beta-lactam/transpept-like"/>
</dbReference>
<dbReference type="InterPro" id="IPR050491">
    <property type="entry name" value="AmpC-like"/>
</dbReference>
<dbReference type="Gene3D" id="3.40.710.10">
    <property type="entry name" value="DD-peptidase/beta-lactamase superfamily"/>
    <property type="match status" value="1"/>
</dbReference>
<keyword evidence="2" id="KW-0472">Membrane</keyword>
<evidence type="ECO:0000256" key="2">
    <source>
        <dbReference type="ARBA" id="ARBA00023136"/>
    </source>
</evidence>
<dbReference type="SUPFAM" id="SSF56601">
    <property type="entry name" value="beta-lactamase/transpeptidase-like"/>
    <property type="match status" value="1"/>
</dbReference>
<feature type="domain" description="Beta-lactamase-related" evidence="3">
    <location>
        <begin position="53"/>
        <end position="365"/>
    </location>
</feature>
<protein>
    <submittedName>
        <fullName evidence="4">Serine hydrolase</fullName>
    </submittedName>
</protein>
<evidence type="ECO:0000313" key="5">
    <source>
        <dbReference type="Proteomes" id="UP000245429"/>
    </source>
</evidence>
<keyword evidence="4" id="KW-0378">Hydrolase</keyword>